<keyword evidence="7 9" id="KW-0472">Membrane</keyword>
<dbReference type="InterPro" id="IPR035906">
    <property type="entry name" value="MetI-like_sf"/>
</dbReference>
<organism evidence="10 11">
    <name type="scientific">Komagataeibacter saccharivorans</name>
    <dbReference type="NCBI Taxonomy" id="265959"/>
    <lineage>
        <taxon>Bacteria</taxon>
        <taxon>Pseudomonadati</taxon>
        <taxon>Pseudomonadota</taxon>
        <taxon>Alphaproteobacteria</taxon>
        <taxon>Acetobacterales</taxon>
        <taxon>Acetobacteraceae</taxon>
        <taxon>Komagataeibacter</taxon>
    </lineage>
</organism>
<dbReference type="GO" id="GO:0005886">
    <property type="term" value="C:plasma membrane"/>
    <property type="evidence" value="ECO:0007669"/>
    <property type="project" value="UniProtKB-SubCell"/>
</dbReference>
<evidence type="ECO:0000256" key="4">
    <source>
        <dbReference type="ARBA" id="ARBA00022692"/>
    </source>
</evidence>
<accession>A0A347WGB6</accession>
<dbReference type="NCBIfam" id="TIGR02139">
    <property type="entry name" value="permease_CysT"/>
    <property type="match status" value="1"/>
</dbReference>
<dbReference type="InterPro" id="IPR005667">
    <property type="entry name" value="Sulph_transpt2"/>
</dbReference>
<evidence type="ECO:0000256" key="3">
    <source>
        <dbReference type="ARBA" id="ARBA00022448"/>
    </source>
</evidence>
<feature type="transmembrane region" description="Helical" evidence="9">
    <location>
        <begin position="201"/>
        <end position="219"/>
    </location>
</feature>
<evidence type="ECO:0000256" key="5">
    <source>
        <dbReference type="ARBA" id="ARBA00022989"/>
    </source>
</evidence>
<feature type="transmembrane region" description="Helical" evidence="9">
    <location>
        <begin position="258"/>
        <end position="279"/>
    </location>
</feature>
<evidence type="ECO:0000256" key="1">
    <source>
        <dbReference type="ARBA" id="ARBA00004651"/>
    </source>
</evidence>
<protein>
    <recommendedName>
        <fullName evidence="9">Sulfate transport system permease protein CysT</fullName>
    </recommendedName>
</protein>
<dbReference type="NCBIfam" id="TIGR00969">
    <property type="entry name" value="3a0106s02"/>
    <property type="match status" value="1"/>
</dbReference>
<feature type="transmembrane region" description="Helical" evidence="9">
    <location>
        <begin position="145"/>
        <end position="169"/>
    </location>
</feature>
<dbReference type="CDD" id="cd06261">
    <property type="entry name" value="TM_PBP2"/>
    <property type="match status" value="1"/>
</dbReference>
<evidence type="ECO:0000313" key="11">
    <source>
        <dbReference type="Proteomes" id="UP000264120"/>
    </source>
</evidence>
<keyword evidence="3 9" id="KW-0813">Transport</keyword>
<feature type="transmembrane region" description="Helical" evidence="9">
    <location>
        <begin position="21"/>
        <end position="46"/>
    </location>
</feature>
<proteinExistence type="inferred from homology"/>
<dbReference type="InterPro" id="IPR000515">
    <property type="entry name" value="MetI-like"/>
</dbReference>
<dbReference type="SUPFAM" id="SSF161098">
    <property type="entry name" value="MetI-like"/>
    <property type="match status" value="1"/>
</dbReference>
<comment type="subunit">
    <text evidence="2">The complex is composed of two ATP-binding proteins (CysA), two transmembrane proteins (CysT and CysW) and a solute-binding protein (CysP).</text>
</comment>
<dbReference type="Gene3D" id="1.10.3720.10">
    <property type="entry name" value="MetI-like"/>
    <property type="match status" value="1"/>
</dbReference>
<dbReference type="KEGG" id="ksc:CD178_03165"/>
<dbReference type="GO" id="GO:0015419">
    <property type="term" value="F:ABC-type sulfate transporter activity"/>
    <property type="evidence" value="ECO:0007669"/>
    <property type="project" value="UniProtKB-UniRule"/>
</dbReference>
<evidence type="ECO:0000256" key="6">
    <source>
        <dbReference type="ARBA" id="ARBA00023032"/>
    </source>
</evidence>
<comment type="similarity">
    <text evidence="9">Belongs to the binding-protein-dependent transport system permease family. CysTW subfamily.</text>
</comment>
<dbReference type="InterPro" id="IPR011865">
    <property type="entry name" value="CysT_permease"/>
</dbReference>
<keyword evidence="6 9" id="KW-0764">Sulfate transport</keyword>
<evidence type="ECO:0000256" key="2">
    <source>
        <dbReference type="ARBA" id="ARBA00011779"/>
    </source>
</evidence>
<dbReference type="PROSITE" id="PS50928">
    <property type="entry name" value="ABC_TM1"/>
    <property type="match status" value="1"/>
</dbReference>
<evidence type="ECO:0000256" key="9">
    <source>
        <dbReference type="RuleBase" id="RU366001"/>
    </source>
</evidence>
<keyword evidence="5 9" id="KW-1133">Transmembrane helix</keyword>
<keyword evidence="4 9" id="KW-0812">Transmembrane</keyword>
<comment type="subcellular location">
    <subcellularLocation>
        <location evidence="1">Cell membrane</location>
        <topology evidence="1">Multi-pass membrane protein</topology>
    </subcellularLocation>
</comment>
<dbReference type="OrthoDB" id="9804629at2"/>
<dbReference type="Pfam" id="PF00528">
    <property type="entry name" value="BPD_transp_1"/>
    <property type="match status" value="1"/>
</dbReference>
<evidence type="ECO:0000256" key="7">
    <source>
        <dbReference type="ARBA" id="ARBA00023136"/>
    </source>
</evidence>
<keyword evidence="10" id="KW-0614">Plasmid</keyword>
<dbReference type="EMBL" id="CP023037">
    <property type="protein sequence ID" value="AXY23909.1"/>
    <property type="molecule type" value="Genomic_DNA"/>
</dbReference>
<evidence type="ECO:0000313" key="10">
    <source>
        <dbReference type="EMBL" id="AXY23909.1"/>
    </source>
</evidence>
<keyword evidence="11" id="KW-1185">Reference proteome</keyword>
<name>A0A347WGB6_9PROT</name>
<dbReference type="PANTHER" id="PTHR30406">
    <property type="entry name" value="SULFATE TRANSPORT SYSTEM PERMEASE PROTEIN"/>
    <property type="match status" value="1"/>
</dbReference>
<comment type="caution">
    <text evidence="9">Lacks conserved residue(s) required for the propagation of feature annotation.</text>
</comment>
<comment type="function">
    <text evidence="9">Part of the ABC transporter complex (TC 3.A.1.6.1) involved in sulfate/thiosulfate import.</text>
</comment>
<evidence type="ECO:0000256" key="8">
    <source>
        <dbReference type="ARBA" id="ARBA00025323"/>
    </source>
</evidence>
<gene>
    <name evidence="10" type="primary">cysT</name>
    <name evidence="10" type="ORF">CD178_03165</name>
</gene>
<dbReference type="FunFam" id="1.10.3720.10:FF:000004">
    <property type="entry name" value="Sulfate transport system permease protein CysT"/>
    <property type="match status" value="1"/>
</dbReference>
<dbReference type="Proteomes" id="UP000264120">
    <property type="component" value="Plasmid unnamed1"/>
</dbReference>
<dbReference type="GeneID" id="39470734"/>
<feature type="transmembrane region" description="Helical" evidence="9">
    <location>
        <begin position="111"/>
        <end position="133"/>
    </location>
</feature>
<sequence length="288" mass="30325">MTGARAFPLWLPRRQHDALPGFGPGLALTLFWLGTMVVLPLAALIVRPWGEGLHSGMEAFGHAAHDGRMLSALGTSFGSALMGALADLVPGLLIAWALVRSDIPGRGLIDMVIELPFALPTAVVGITLATLYGPNGWIGGPLAHLGVHVAFTQSGIVLALMFVGLPFVVRTVAPVLRNLPRDVEEAAEILGASRVQIVTRVVLPALYPALVTAFGMAFARGIGEYGSVIFIAGNQPFHTEIAPLLIVIRLQEYDTQGATLIGLVLVAISLVSLAAIRLLQRHLSHGAG</sequence>
<comment type="function">
    <text evidence="8">Part of the ABC transporter complex CysAWTP (TC 3.A.1.6.1) involved in sulfate/thiosulfate import. Probably responsible for the translocation of the substrate across the membrane.</text>
</comment>
<dbReference type="RefSeq" id="WP_118963814.1">
    <property type="nucleotide sequence ID" value="NZ_CALCQY010000042.1"/>
</dbReference>
<feature type="transmembrane region" description="Helical" evidence="9">
    <location>
        <begin position="77"/>
        <end position="99"/>
    </location>
</feature>
<geneLocation type="plasmid" evidence="10 11">
    <name>unnamed1</name>
</geneLocation>
<dbReference type="AlphaFoldDB" id="A0A347WGB6"/>
<dbReference type="PANTHER" id="PTHR30406:SF8">
    <property type="entry name" value="SULFATE TRANSPORT SYSTEM PERMEASE PROTEIN CYST"/>
    <property type="match status" value="1"/>
</dbReference>
<reference evidence="10 11" key="1">
    <citation type="submission" date="2017-08" db="EMBL/GenBank/DDBJ databases">
        <title>Complete genome sequence of Gluconacetobacter saccharivorans CV1 isolated from Fermented Vinegar.</title>
        <authorList>
            <person name="Kim S.-Y."/>
        </authorList>
    </citation>
    <scope>NUCLEOTIDE SEQUENCE [LARGE SCALE GENOMIC DNA]</scope>
    <source>
        <strain evidence="10 11">CV1</strain>
        <plasmid evidence="10 11">unnamed1</plasmid>
    </source>
</reference>